<organism evidence="1 2">
    <name type="scientific">Ajellomyces capsulatus</name>
    <name type="common">Darling's disease fungus</name>
    <name type="synonym">Histoplasma capsulatum</name>
    <dbReference type="NCBI Taxonomy" id="5037"/>
    <lineage>
        <taxon>Eukaryota</taxon>
        <taxon>Fungi</taxon>
        <taxon>Dikarya</taxon>
        <taxon>Ascomycota</taxon>
        <taxon>Pezizomycotina</taxon>
        <taxon>Eurotiomycetes</taxon>
        <taxon>Eurotiomycetidae</taxon>
        <taxon>Onygenales</taxon>
        <taxon>Ajellomycetaceae</taxon>
        <taxon>Histoplasma</taxon>
    </lineage>
</organism>
<protein>
    <submittedName>
        <fullName evidence="1">Uncharacterized protein</fullName>
    </submittedName>
</protein>
<sequence length="89" mass="10811">MKRRKRQSQWFVSHCRWLQRHYASRRTLTPQTQSPVYHYSSWQEMSISLDPEFRIPTRHSQSLYLSAYFLFPSTQITHSRAVMPDHIKS</sequence>
<proteinExistence type="predicted"/>
<name>A0A8H7YDH6_AJECA</name>
<evidence type="ECO:0000313" key="1">
    <source>
        <dbReference type="EMBL" id="KAG5290365.1"/>
    </source>
</evidence>
<comment type="caution">
    <text evidence="1">The sequence shown here is derived from an EMBL/GenBank/DDBJ whole genome shotgun (WGS) entry which is preliminary data.</text>
</comment>
<reference evidence="1 2" key="1">
    <citation type="submission" date="2021-01" db="EMBL/GenBank/DDBJ databases">
        <title>Chromosome-level genome assembly of a human fungal pathogen reveals clustering of transcriptionally co-regulated genes.</title>
        <authorList>
            <person name="Voorhies M."/>
            <person name="Cohen S."/>
            <person name="Shea T.P."/>
            <person name="Petrus S."/>
            <person name="Munoz J.F."/>
            <person name="Poplawski S."/>
            <person name="Goldman W.E."/>
            <person name="Michael T."/>
            <person name="Cuomo C.A."/>
            <person name="Sil A."/>
            <person name="Beyhan S."/>
        </authorList>
    </citation>
    <scope>NUCLEOTIDE SEQUENCE [LARGE SCALE GENOMIC DNA]</scope>
    <source>
        <strain evidence="1 2">G184AR</strain>
    </source>
</reference>
<accession>A0A8H7YDH6</accession>
<dbReference type="EMBL" id="JAEVHI010000005">
    <property type="protein sequence ID" value="KAG5290365.1"/>
    <property type="molecule type" value="Genomic_DNA"/>
</dbReference>
<dbReference type="VEuPathDB" id="FungiDB:I7I52_07362"/>
<gene>
    <name evidence="1" type="ORF">I7I52_07362</name>
</gene>
<dbReference type="Proteomes" id="UP000670092">
    <property type="component" value="Unassembled WGS sequence"/>
</dbReference>
<evidence type="ECO:0000313" key="2">
    <source>
        <dbReference type="Proteomes" id="UP000670092"/>
    </source>
</evidence>
<dbReference type="AlphaFoldDB" id="A0A8H7YDH6"/>